<gene>
    <name evidence="3" type="ORF">DERYTH_LOCUS3643</name>
</gene>
<proteinExistence type="predicted"/>
<dbReference type="EMBL" id="CAJVPY010001310">
    <property type="protein sequence ID" value="CAG8516334.1"/>
    <property type="molecule type" value="Genomic_DNA"/>
</dbReference>
<organism evidence="3 4">
    <name type="scientific">Dentiscutata erythropus</name>
    <dbReference type="NCBI Taxonomy" id="1348616"/>
    <lineage>
        <taxon>Eukaryota</taxon>
        <taxon>Fungi</taxon>
        <taxon>Fungi incertae sedis</taxon>
        <taxon>Mucoromycota</taxon>
        <taxon>Glomeromycotina</taxon>
        <taxon>Glomeromycetes</taxon>
        <taxon>Diversisporales</taxon>
        <taxon>Gigasporaceae</taxon>
        <taxon>Dentiscutata</taxon>
    </lineage>
</organism>
<evidence type="ECO:0000259" key="2">
    <source>
        <dbReference type="PROSITE" id="PS51144"/>
    </source>
</evidence>
<dbReference type="Proteomes" id="UP000789405">
    <property type="component" value="Unassembled WGS sequence"/>
</dbReference>
<evidence type="ECO:0000313" key="4">
    <source>
        <dbReference type="Proteomes" id="UP000789405"/>
    </source>
</evidence>
<comment type="caution">
    <text evidence="3">The sequence shown here is derived from an EMBL/GenBank/DDBJ whole genome shotgun (WGS) entry which is preliminary data.</text>
</comment>
<name>A0A9N9A4B4_9GLOM</name>
<dbReference type="InterPro" id="IPR036398">
    <property type="entry name" value="CA_dom_sf"/>
</dbReference>
<evidence type="ECO:0000313" key="3">
    <source>
        <dbReference type="EMBL" id="CAG8516334.1"/>
    </source>
</evidence>
<keyword evidence="4" id="KW-1185">Reference proteome</keyword>
<keyword evidence="1" id="KW-0732">Signal</keyword>
<dbReference type="SUPFAM" id="SSF51069">
    <property type="entry name" value="Carbonic anhydrase"/>
    <property type="match status" value="1"/>
</dbReference>
<feature type="signal peptide" evidence="1">
    <location>
        <begin position="1"/>
        <end position="19"/>
    </location>
</feature>
<protein>
    <submittedName>
        <fullName evidence="3">13817_t:CDS:1</fullName>
    </submittedName>
</protein>
<feature type="non-terminal residue" evidence="3">
    <location>
        <position position="116"/>
    </location>
</feature>
<evidence type="ECO:0000256" key="1">
    <source>
        <dbReference type="SAM" id="SignalP"/>
    </source>
</evidence>
<dbReference type="OrthoDB" id="429145at2759"/>
<feature type="domain" description="Alpha-carbonic anhydrase" evidence="2">
    <location>
        <begin position="32"/>
        <end position="116"/>
    </location>
</feature>
<dbReference type="InterPro" id="IPR001148">
    <property type="entry name" value="CA_dom"/>
</dbReference>
<sequence>MKFFTVPAFLIISLSFVSSYVFSPDNRNDEKFEWGYLGSDGPAHWYQVNETCKGIYQQTPIDLKLEDFDNSTKIKLDVAKETELILLNNGHAYQVQRLKGNIKKPALNYGTTLKVG</sequence>
<dbReference type="Gene3D" id="3.10.200.10">
    <property type="entry name" value="Alpha carbonic anhydrase"/>
    <property type="match status" value="1"/>
</dbReference>
<feature type="chain" id="PRO_5040357010" evidence="1">
    <location>
        <begin position="20"/>
        <end position="116"/>
    </location>
</feature>
<dbReference type="AlphaFoldDB" id="A0A9N9A4B4"/>
<accession>A0A9N9A4B4</accession>
<reference evidence="3" key="1">
    <citation type="submission" date="2021-06" db="EMBL/GenBank/DDBJ databases">
        <authorList>
            <person name="Kallberg Y."/>
            <person name="Tangrot J."/>
            <person name="Rosling A."/>
        </authorList>
    </citation>
    <scope>NUCLEOTIDE SEQUENCE</scope>
    <source>
        <strain evidence="3">MA453B</strain>
    </source>
</reference>
<dbReference type="PROSITE" id="PS51144">
    <property type="entry name" value="ALPHA_CA_2"/>
    <property type="match status" value="1"/>
</dbReference>